<accession>A0A6B8VN55</accession>
<dbReference type="Gene3D" id="3.30.530.20">
    <property type="match status" value="1"/>
</dbReference>
<reference evidence="2 3" key="1">
    <citation type="submission" date="2019-11" db="EMBL/GenBank/DDBJ databases">
        <title>Complete genome sequence of Corynebacterium kalinowskii 1959, a novel Corynebacterium species isolated from soil of a small paddock in Vilsendorf, Germany.</title>
        <authorList>
            <person name="Schaffert L."/>
            <person name="Ruwe M."/>
            <person name="Milse J."/>
            <person name="Hanuschka K."/>
            <person name="Ortseifen V."/>
            <person name="Droste J."/>
            <person name="Brandt D."/>
            <person name="Schlueter L."/>
            <person name="Kutter Y."/>
            <person name="Vinke S."/>
            <person name="Viehoefer P."/>
            <person name="Jacob L."/>
            <person name="Luebke N.-C."/>
            <person name="Schulte-Berndt E."/>
            <person name="Hain C."/>
            <person name="Linder M."/>
            <person name="Schmidt P."/>
            <person name="Wollenschlaeger L."/>
            <person name="Luttermann T."/>
            <person name="Thieme E."/>
            <person name="Hassa J."/>
            <person name="Haak M."/>
            <person name="Wittchen M."/>
            <person name="Mentz A."/>
            <person name="Persicke M."/>
            <person name="Busche T."/>
            <person name="Ruckert C."/>
        </authorList>
    </citation>
    <scope>NUCLEOTIDE SEQUENCE [LARGE SCALE GENOMIC DNA]</scope>
    <source>
        <strain evidence="2 3">2039</strain>
    </source>
</reference>
<sequence>MMLRPEPQRSPHRHTAAGEGESAPFHFESTWLVPADIDCVWEVISDLSSWSSWWPGVRRSSLGGDGRRGGLVVQSPLGYQLCLDLLLVEKHSPRSARFAASGDLRGAGSFRAETVAEGTRMHITWCVVTRHRWLAWIRPLAVGAHAVVMAAGQWGLRRACRTGGIAR</sequence>
<dbReference type="SUPFAM" id="SSF55961">
    <property type="entry name" value="Bet v1-like"/>
    <property type="match status" value="1"/>
</dbReference>
<proteinExistence type="predicted"/>
<feature type="region of interest" description="Disordered" evidence="1">
    <location>
        <begin position="1"/>
        <end position="20"/>
    </location>
</feature>
<dbReference type="InterPro" id="IPR019587">
    <property type="entry name" value="Polyketide_cyclase/dehydratase"/>
</dbReference>
<dbReference type="Proteomes" id="UP000424462">
    <property type="component" value="Chromosome"/>
</dbReference>
<protein>
    <submittedName>
        <fullName evidence="2">Polyketide cyclase / dehydrase and lipid transport</fullName>
    </submittedName>
</protein>
<dbReference type="RefSeq" id="WP_156230499.1">
    <property type="nucleotide sequence ID" value="NZ_CP046455.1"/>
</dbReference>
<gene>
    <name evidence="2" type="ORF">COCCU_04980</name>
</gene>
<dbReference type="Pfam" id="PF10604">
    <property type="entry name" value="Polyketide_cyc2"/>
    <property type="match status" value="1"/>
</dbReference>
<evidence type="ECO:0000313" key="3">
    <source>
        <dbReference type="Proteomes" id="UP000424462"/>
    </source>
</evidence>
<organism evidence="2 3">
    <name type="scientific">Corynebacterium occultum</name>
    <dbReference type="NCBI Taxonomy" id="2675219"/>
    <lineage>
        <taxon>Bacteria</taxon>
        <taxon>Bacillati</taxon>
        <taxon>Actinomycetota</taxon>
        <taxon>Actinomycetes</taxon>
        <taxon>Mycobacteriales</taxon>
        <taxon>Corynebacteriaceae</taxon>
        <taxon>Corynebacterium</taxon>
    </lineage>
</organism>
<dbReference type="KEGG" id="cok:COCCU_04980"/>
<keyword evidence="3" id="KW-1185">Reference proteome</keyword>
<evidence type="ECO:0000256" key="1">
    <source>
        <dbReference type="SAM" id="MobiDB-lite"/>
    </source>
</evidence>
<dbReference type="InterPro" id="IPR023393">
    <property type="entry name" value="START-like_dom_sf"/>
</dbReference>
<dbReference type="AlphaFoldDB" id="A0A6B8VN55"/>
<name>A0A6B8VN55_9CORY</name>
<evidence type="ECO:0000313" key="2">
    <source>
        <dbReference type="EMBL" id="QGU06942.1"/>
    </source>
</evidence>
<dbReference type="EMBL" id="CP046455">
    <property type="protein sequence ID" value="QGU06942.1"/>
    <property type="molecule type" value="Genomic_DNA"/>
</dbReference>